<evidence type="ECO:0000313" key="8">
    <source>
        <dbReference type="EMBL" id="QNA46227.1"/>
    </source>
</evidence>
<dbReference type="SMART" id="SM00852">
    <property type="entry name" value="MoCF_biosynth"/>
    <property type="match status" value="1"/>
</dbReference>
<dbReference type="SUPFAM" id="SSF63867">
    <property type="entry name" value="MoeA C-terminal domain-like"/>
    <property type="match status" value="1"/>
</dbReference>
<dbReference type="KEGG" id="lacs:H4075_08630"/>
<dbReference type="Proteomes" id="UP000515344">
    <property type="component" value="Chromosome"/>
</dbReference>
<dbReference type="RefSeq" id="WP_182805957.1">
    <property type="nucleotide sequence ID" value="NZ_CP060007.1"/>
</dbReference>
<dbReference type="Pfam" id="PF03453">
    <property type="entry name" value="MoeA_N"/>
    <property type="match status" value="1"/>
</dbReference>
<dbReference type="GO" id="GO:0006777">
    <property type="term" value="P:Mo-molybdopterin cofactor biosynthetic process"/>
    <property type="evidence" value="ECO:0007669"/>
    <property type="project" value="UniProtKB-UniRule"/>
</dbReference>
<dbReference type="PANTHER" id="PTHR10192">
    <property type="entry name" value="MOLYBDOPTERIN BIOSYNTHESIS PROTEIN"/>
    <property type="match status" value="1"/>
</dbReference>
<dbReference type="InterPro" id="IPR038987">
    <property type="entry name" value="MoeA-like"/>
</dbReference>
<dbReference type="CDD" id="cd00887">
    <property type="entry name" value="MoeA"/>
    <property type="match status" value="1"/>
</dbReference>
<dbReference type="SUPFAM" id="SSF63882">
    <property type="entry name" value="MoeA N-terminal region -like"/>
    <property type="match status" value="1"/>
</dbReference>
<dbReference type="EC" id="2.10.1.1" evidence="6"/>
<comment type="cofactor">
    <cofactor evidence="6">
        <name>Mg(2+)</name>
        <dbReference type="ChEBI" id="CHEBI:18420"/>
    </cofactor>
</comment>
<dbReference type="NCBIfam" id="NF045515">
    <property type="entry name" value="Glp_gephyrin"/>
    <property type="match status" value="1"/>
</dbReference>
<dbReference type="InterPro" id="IPR036425">
    <property type="entry name" value="MoaB/Mog-like_dom_sf"/>
</dbReference>
<dbReference type="InterPro" id="IPR005111">
    <property type="entry name" value="MoeA_C_domain_IV"/>
</dbReference>
<comment type="similarity">
    <text evidence="3 6">Belongs to the MoeA family.</text>
</comment>
<evidence type="ECO:0000256" key="4">
    <source>
        <dbReference type="ARBA" id="ARBA00023150"/>
    </source>
</evidence>
<gene>
    <name evidence="8" type="ORF">H4075_08630</name>
</gene>
<evidence type="ECO:0000313" key="9">
    <source>
        <dbReference type="Proteomes" id="UP000515344"/>
    </source>
</evidence>
<keyword evidence="6" id="KW-0460">Magnesium</keyword>
<dbReference type="InterPro" id="IPR036135">
    <property type="entry name" value="MoeA_linker/N_sf"/>
</dbReference>
<organism evidence="8 9">
    <name type="scientific">Lacibacter sediminis</name>
    <dbReference type="NCBI Taxonomy" id="2760713"/>
    <lineage>
        <taxon>Bacteria</taxon>
        <taxon>Pseudomonadati</taxon>
        <taxon>Bacteroidota</taxon>
        <taxon>Chitinophagia</taxon>
        <taxon>Chitinophagales</taxon>
        <taxon>Chitinophagaceae</taxon>
        <taxon>Lacibacter</taxon>
    </lineage>
</organism>
<keyword evidence="6" id="KW-0479">Metal-binding</keyword>
<dbReference type="NCBIfam" id="TIGR00177">
    <property type="entry name" value="molyb_syn"/>
    <property type="match status" value="1"/>
</dbReference>
<evidence type="ECO:0000256" key="2">
    <source>
        <dbReference type="ARBA" id="ARBA00005046"/>
    </source>
</evidence>
<dbReference type="Gene3D" id="2.40.340.10">
    <property type="entry name" value="MoeA, C-terminal, domain IV"/>
    <property type="match status" value="1"/>
</dbReference>
<dbReference type="InterPro" id="IPR005110">
    <property type="entry name" value="MoeA_linker/N"/>
</dbReference>
<dbReference type="EMBL" id="CP060007">
    <property type="protein sequence ID" value="QNA46227.1"/>
    <property type="molecule type" value="Genomic_DNA"/>
</dbReference>
<dbReference type="Pfam" id="PF03454">
    <property type="entry name" value="MoeA_C"/>
    <property type="match status" value="1"/>
</dbReference>
<keyword evidence="4 6" id="KW-0501">Molybdenum cofactor biosynthesis</keyword>
<dbReference type="Gene3D" id="3.90.105.10">
    <property type="entry name" value="Molybdopterin biosynthesis moea protein, domain 2"/>
    <property type="match status" value="1"/>
</dbReference>
<evidence type="ECO:0000256" key="5">
    <source>
        <dbReference type="ARBA" id="ARBA00047317"/>
    </source>
</evidence>
<evidence type="ECO:0000256" key="1">
    <source>
        <dbReference type="ARBA" id="ARBA00002901"/>
    </source>
</evidence>
<dbReference type="GO" id="GO:0061599">
    <property type="term" value="F:molybdopterin molybdotransferase activity"/>
    <property type="evidence" value="ECO:0007669"/>
    <property type="project" value="UniProtKB-UniRule"/>
</dbReference>
<dbReference type="GO" id="GO:0005829">
    <property type="term" value="C:cytosol"/>
    <property type="evidence" value="ECO:0007669"/>
    <property type="project" value="TreeGrafter"/>
</dbReference>
<dbReference type="InterPro" id="IPR001453">
    <property type="entry name" value="MoaB/Mog_dom"/>
</dbReference>
<evidence type="ECO:0000256" key="3">
    <source>
        <dbReference type="ARBA" id="ARBA00010763"/>
    </source>
</evidence>
<keyword evidence="9" id="KW-1185">Reference proteome</keyword>
<evidence type="ECO:0000259" key="7">
    <source>
        <dbReference type="SMART" id="SM00852"/>
    </source>
</evidence>
<dbReference type="AlphaFoldDB" id="A0A7G5XL74"/>
<name>A0A7G5XL74_9BACT</name>
<comment type="pathway">
    <text evidence="2 6">Cofactor biosynthesis; molybdopterin biosynthesis.</text>
</comment>
<keyword evidence="6" id="KW-0500">Molybdenum</keyword>
<keyword evidence="6" id="KW-0808">Transferase</keyword>
<comment type="function">
    <text evidence="1 6">Catalyzes the insertion of molybdate into adenylated molybdopterin with the concomitant release of AMP.</text>
</comment>
<sequence length="392" mass="42258">MITVTEAKHIISNNVTALKPVTLPLLQARGKVLSTDVFATVDIPAFPQSAMDGYAFAYDDLQKELVIEGEMAAGSSSTIELTTGKAIRIFTGAPVPAGADTVVMQEKVKAENGILIIEDDKLQRNSNVRPVGSEIKAGELALPKGSVLTAAAIGFLAGIGVTKVEVIPDPVISILLTGNELQQPGNPLSYGQVYESNSYSLTAALQSLHLPVHRVYKVEDNPEVLTATLQQALDESDLVLLTGGVSVGDYDFVLQAAEKCGVTKQFHKIKQRPGKPLFFGTKDEKLVFGLPGNPSSVITCFYEYVTEALALQTKRPLQLKAVQTILAKDCIKPIGLSHFQKAYYDGEKVLPLTAQESYKLNSFATANCLLMLEGEKEAYKTNDPVTIHLLPV</sequence>
<dbReference type="Gene3D" id="3.40.980.10">
    <property type="entry name" value="MoaB/Mog-like domain"/>
    <property type="match status" value="1"/>
</dbReference>
<dbReference type="UniPathway" id="UPA00344"/>
<accession>A0A7G5XL74</accession>
<dbReference type="Pfam" id="PF00994">
    <property type="entry name" value="MoCF_biosynth"/>
    <property type="match status" value="1"/>
</dbReference>
<dbReference type="SUPFAM" id="SSF53218">
    <property type="entry name" value="Molybdenum cofactor biosynthesis proteins"/>
    <property type="match status" value="1"/>
</dbReference>
<reference evidence="9" key="1">
    <citation type="submission" date="2020-08" db="EMBL/GenBank/DDBJ databases">
        <title>Lacibacter sp. S13-6-6 genome sequencing.</title>
        <authorList>
            <person name="Jin L."/>
        </authorList>
    </citation>
    <scope>NUCLEOTIDE SEQUENCE [LARGE SCALE GENOMIC DNA]</scope>
    <source>
        <strain evidence="9">S13-6-6</strain>
    </source>
</reference>
<proteinExistence type="inferred from homology"/>
<dbReference type="Gene3D" id="2.170.190.11">
    <property type="entry name" value="Molybdopterin biosynthesis moea protein, domain 3"/>
    <property type="match status" value="1"/>
</dbReference>
<evidence type="ECO:0000256" key="6">
    <source>
        <dbReference type="RuleBase" id="RU365090"/>
    </source>
</evidence>
<protein>
    <recommendedName>
        <fullName evidence="6">Molybdopterin molybdenumtransferase</fullName>
        <ecNumber evidence="6">2.10.1.1</ecNumber>
    </recommendedName>
</protein>
<dbReference type="PANTHER" id="PTHR10192:SF5">
    <property type="entry name" value="GEPHYRIN"/>
    <property type="match status" value="1"/>
</dbReference>
<dbReference type="GO" id="GO:0046872">
    <property type="term" value="F:metal ion binding"/>
    <property type="evidence" value="ECO:0007669"/>
    <property type="project" value="UniProtKB-UniRule"/>
</dbReference>
<comment type="catalytic activity">
    <reaction evidence="5">
        <text>adenylyl-molybdopterin + molybdate = Mo-molybdopterin + AMP + H(+)</text>
        <dbReference type="Rhea" id="RHEA:35047"/>
        <dbReference type="ChEBI" id="CHEBI:15378"/>
        <dbReference type="ChEBI" id="CHEBI:36264"/>
        <dbReference type="ChEBI" id="CHEBI:62727"/>
        <dbReference type="ChEBI" id="CHEBI:71302"/>
        <dbReference type="ChEBI" id="CHEBI:456215"/>
        <dbReference type="EC" id="2.10.1.1"/>
    </reaction>
</comment>
<dbReference type="InterPro" id="IPR036688">
    <property type="entry name" value="MoeA_C_domain_IV_sf"/>
</dbReference>
<feature type="domain" description="MoaB/Mog" evidence="7">
    <location>
        <begin position="173"/>
        <end position="311"/>
    </location>
</feature>